<dbReference type="SMART" id="SM00906">
    <property type="entry name" value="Fungal_trans"/>
    <property type="match status" value="1"/>
</dbReference>
<comment type="subcellular location">
    <subcellularLocation>
        <location evidence="1">Nucleus</location>
    </subcellularLocation>
</comment>
<dbReference type="Pfam" id="PF04082">
    <property type="entry name" value="Fungal_trans"/>
    <property type="match status" value="1"/>
</dbReference>
<protein>
    <recommendedName>
        <fullName evidence="5">Zn(2)-C6 fungal-type domain-containing protein</fullName>
    </recommendedName>
</protein>
<proteinExistence type="predicted"/>
<feature type="domain" description="Zn(2)-C6 fungal-type" evidence="5">
    <location>
        <begin position="41"/>
        <end position="73"/>
    </location>
</feature>
<dbReference type="GO" id="GO:0000981">
    <property type="term" value="F:DNA-binding transcription factor activity, RNA polymerase II-specific"/>
    <property type="evidence" value="ECO:0007669"/>
    <property type="project" value="InterPro"/>
</dbReference>
<keyword evidence="3" id="KW-0539">Nucleus</keyword>
<dbReference type="GO" id="GO:0006351">
    <property type="term" value="P:DNA-templated transcription"/>
    <property type="evidence" value="ECO:0007669"/>
    <property type="project" value="InterPro"/>
</dbReference>
<organism evidence="6 7">
    <name type="scientific">Dendryphion nanum</name>
    <dbReference type="NCBI Taxonomy" id="256645"/>
    <lineage>
        <taxon>Eukaryota</taxon>
        <taxon>Fungi</taxon>
        <taxon>Dikarya</taxon>
        <taxon>Ascomycota</taxon>
        <taxon>Pezizomycotina</taxon>
        <taxon>Dothideomycetes</taxon>
        <taxon>Pleosporomycetidae</taxon>
        <taxon>Pleosporales</taxon>
        <taxon>Torulaceae</taxon>
        <taxon>Dendryphion</taxon>
    </lineage>
</organism>
<dbReference type="CDD" id="cd12148">
    <property type="entry name" value="fungal_TF_MHR"/>
    <property type="match status" value="1"/>
</dbReference>
<evidence type="ECO:0000313" key="7">
    <source>
        <dbReference type="Proteomes" id="UP000700596"/>
    </source>
</evidence>
<dbReference type="GO" id="GO:0003677">
    <property type="term" value="F:DNA binding"/>
    <property type="evidence" value="ECO:0007669"/>
    <property type="project" value="InterPro"/>
</dbReference>
<dbReference type="PANTHER" id="PTHR31001:SF49">
    <property type="entry name" value="ZN(II)2CYS6 TRANSCRIPTION FACTOR (EUROFUNG)"/>
    <property type="match status" value="1"/>
</dbReference>
<sequence>MIESSPSNNSDENSGTTQSTSPQHAELLGRVPITRARPQLSCTPCRQGKLKCNREHPVCDQCEKRSRHDACLYIPPPVKNRQVQNMRGRIRNLENLVVNLINQKAQEPDSNDATSLGEANAPTRVAQNEGSKVDKNNNNDGPNIEALGRLRINNVGSEYVGAGHWSSLLKEIEEVKDSLDDDEVFDETNDEEWDHFNARSTVTFGIPKPVSKAILLNEMPPKDEVDRLLPLWFNSADPLLFIIHAPTFQEEYKQFWKDPSNTPVMWIALLYSIMALGIIVGPRNPGMSAHSTVYDSSGSLFDKNDRMSSAVNKFQQLASSAMVLADIAKSQPYTLETMMTYGECEFLRRDDHHSKIFLLNGVMLRVALRMGYHRDPSNFPGVSPFQGEMRRRLWHVLNMMDTLISFAIGLPTLIRGIESDVRPARNLYDSDFSPDMTELPKERPTTELTPALYSIAKSRVCAVFAEAAELSQKVISPRHSHIMALNKRLGEARALIPEIMRVRPLEDCITDSPVLIMSRFNIEMLYQKTRVVLHRNYLTAGQTDLKFAESREICLDAALSILGYQKIIFEACQPGGQLNKVWWYMSSLNTYDFLLAAMILCLDLNFLAATDPSSPRILELFGILKRTHGIWANHPQRFKEAARGAEVLQRMLKKCSAQINPQSNKLGTALSSNDHDERPSQTNDNHSHSQADFTHLPTASTDGNLPDVVPPPIWGASWSTNTDMHQVDILDIPSEIDWISFDSTLQGQTHMLPQANWASPPQPNLASLDSWIDLSQGFGVGANTMPDLTNPLNIFNPTAYVPAYDQLNF</sequence>
<dbReference type="SUPFAM" id="SSF57701">
    <property type="entry name" value="Zn2/Cys6 DNA-binding domain"/>
    <property type="match status" value="1"/>
</dbReference>
<dbReference type="Pfam" id="PF00172">
    <property type="entry name" value="Zn_clus"/>
    <property type="match status" value="1"/>
</dbReference>
<feature type="compositionally biased region" description="Polar residues" evidence="4">
    <location>
        <begin position="690"/>
        <end position="703"/>
    </location>
</feature>
<dbReference type="InterPro" id="IPR007219">
    <property type="entry name" value="XnlR_reg_dom"/>
</dbReference>
<feature type="region of interest" description="Disordered" evidence="4">
    <location>
        <begin position="105"/>
        <end position="140"/>
    </location>
</feature>
<evidence type="ECO:0000256" key="1">
    <source>
        <dbReference type="ARBA" id="ARBA00004123"/>
    </source>
</evidence>
<feature type="compositionally biased region" description="Basic and acidic residues" evidence="4">
    <location>
        <begin position="673"/>
        <end position="689"/>
    </location>
</feature>
<dbReference type="InterPro" id="IPR050613">
    <property type="entry name" value="Sec_Metabolite_Reg"/>
</dbReference>
<keyword evidence="2" id="KW-0479">Metal-binding</keyword>
<evidence type="ECO:0000256" key="2">
    <source>
        <dbReference type="ARBA" id="ARBA00022723"/>
    </source>
</evidence>
<gene>
    <name evidence="6" type="ORF">B0J11DRAFT_290772</name>
</gene>
<dbReference type="InterPro" id="IPR036864">
    <property type="entry name" value="Zn2-C6_fun-type_DNA-bd_sf"/>
</dbReference>
<dbReference type="InterPro" id="IPR001138">
    <property type="entry name" value="Zn2Cys6_DnaBD"/>
</dbReference>
<dbReference type="SMART" id="SM00066">
    <property type="entry name" value="GAL4"/>
    <property type="match status" value="1"/>
</dbReference>
<comment type="caution">
    <text evidence="6">The sequence shown here is derived from an EMBL/GenBank/DDBJ whole genome shotgun (WGS) entry which is preliminary data.</text>
</comment>
<evidence type="ECO:0000313" key="6">
    <source>
        <dbReference type="EMBL" id="KAH7126972.1"/>
    </source>
</evidence>
<name>A0A9P9DXT9_9PLEO</name>
<dbReference type="PROSITE" id="PS50048">
    <property type="entry name" value="ZN2_CY6_FUNGAL_2"/>
    <property type="match status" value="1"/>
</dbReference>
<dbReference type="AlphaFoldDB" id="A0A9P9DXT9"/>
<feature type="compositionally biased region" description="Low complexity" evidence="4">
    <location>
        <begin position="1"/>
        <end position="14"/>
    </location>
</feature>
<accession>A0A9P9DXT9</accession>
<dbReference type="PANTHER" id="PTHR31001">
    <property type="entry name" value="UNCHARACTERIZED TRANSCRIPTIONAL REGULATORY PROTEIN"/>
    <property type="match status" value="1"/>
</dbReference>
<dbReference type="PROSITE" id="PS00463">
    <property type="entry name" value="ZN2_CY6_FUNGAL_1"/>
    <property type="match status" value="1"/>
</dbReference>
<dbReference type="Proteomes" id="UP000700596">
    <property type="component" value="Unassembled WGS sequence"/>
</dbReference>
<evidence type="ECO:0000259" key="5">
    <source>
        <dbReference type="PROSITE" id="PS50048"/>
    </source>
</evidence>
<feature type="region of interest" description="Disordered" evidence="4">
    <location>
        <begin position="1"/>
        <end position="23"/>
    </location>
</feature>
<dbReference type="OrthoDB" id="9996127at2759"/>
<evidence type="ECO:0000256" key="4">
    <source>
        <dbReference type="SAM" id="MobiDB-lite"/>
    </source>
</evidence>
<dbReference type="CDD" id="cd00067">
    <property type="entry name" value="GAL4"/>
    <property type="match status" value="1"/>
</dbReference>
<reference evidence="6" key="1">
    <citation type="journal article" date="2021" name="Nat. Commun.">
        <title>Genetic determinants of endophytism in the Arabidopsis root mycobiome.</title>
        <authorList>
            <person name="Mesny F."/>
            <person name="Miyauchi S."/>
            <person name="Thiergart T."/>
            <person name="Pickel B."/>
            <person name="Atanasova L."/>
            <person name="Karlsson M."/>
            <person name="Huettel B."/>
            <person name="Barry K.W."/>
            <person name="Haridas S."/>
            <person name="Chen C."/>
            <person name="Bauer D."/>
            <person name="Andreopoulos W."/>
            <person name="Pangilinan J."/>
            <person name="LaButti K."/>
            <person name="Riley R."/>
            <person name="Lipzen A."/>
            <person name="Clum A."/>
            <person name="Drula E."/>
            <person name="Henrissat B."/>
            <person name="Kohler A."/>
            <person name="Grigoriev I.V."/>
            <person name="Martin F.M."/>
            <person name="Hacquard S."/>
        </authorList>
    </citation>
    <scope>NUCLEOTIDE SEQUENCE</scope>
    <source>
        <strain evidence="6">MPI-CAGE-CH-0243</strain>
    </source>
</reference>
<keyword evidence="7" id="KW-1185">Reference proteome</keyword>
<dbReference type="GO" id="GO:0008270">
    <property type="term" value="F:zinc ion binding"/>
    <property type="evidence" value="ECO:0007669"/>
    <property type="project" value="InterPro"/>
</dbReference>
<evidence type="ECO:0000256" key="3">
    <source>
        <dbReference type="ARBA" id="ARBA00023242"/>
    </source>
</evidence>
<dbReference type="EMBL" id="JAGMWT010000006">
    <property type="protein sequence ID" value="KAH7126972.1"/>
    <property type="molecule type" value="Genomic_DNA"/>
</dbReference>
<feature type="region of interest" description="Disordered" evidence="4">
    <location>
        <begin position="663"/>
        <end position="705"/>
    </location>
</feature>
<dbReference type="Gene3D" id="4.10.240.10">
    <property type="entry name" value="Zn(2)-C6 fungal-type DNA-binding domain"/>
    <property type="match status" value="1"/>
</dbReference>
<feature type="compositionally biased region" description="Polar residues" evidence="4">
    <location>
        <begin position="663"/>
        <end position="672"/>
    </location>
</feature>
<dbReference type="GO" id="GO:0005634">
    <property type="term" value="C:nucleus"/>
    <property type="evidence" value="ECO:0007669"/>
    <property type="project" value="UniProtKB-SubCell"/>
</dbReference>